<dbReference type="InterPro" id="IPR031841">
    <property type="entry name" value="Endopep_inhib"/>
</dbReference>
<name>A0ABX7LFN7_9BACL</name>
<accession>A0ABX7LFN7</accession>
<organism evidence="1 2">
    <name type="scientific">Paenibacillus tianjinensis</name>
    <dbReference type="NCBI Taxonomy" id="2810347"/>
    <lineage>
        <taxon>Bacteria</taxon>
        <taxon>Bacillati</taxon>
        <taxon>Bacillota</taxon>
        <taxon>Bacilli</taxon>
        <taxon>Bacillales</taxon>
        <taxon>Paenibacillaceae</taxon>
        <taxon>Paenibacillus</taxon>
    </lineage>
</organism>
<evidence type="ECO:0000313" key="2">
    <source>
        <dbReference type="Proteomes" id="UP000663452"/>
    </source>
</evidence>
<dbReference type="EMBL" id="CP070969">
    <property type="protein sequence ID" value="QSF46791.1"/>
    <property type="molecule type" value="Genomic_DNA"/>
</dbReference>
<sequence>MAQTGQSPGELKALIDAAEGVWFEVFYSGDLNEAITVGDREYYLLPFKFSTKEKVITYFRRFWGVTMSNRMFCNLYTIKRNNRLYVIAGDPGIFTTIPRRVRVTSRTATRISVTAVLSMSEDYDEETMVVQYLIGKTGTGLRVLDRNKKDERFARCGRPG</sequence>
<dbReference type="Pfam" id="PF16800">
    <property type="entry name" value="Endopep_inhib"/>
    <property type="match status" value="1"/>
</dbReference>
<dbReference type="Proteomes" id="UP000663452">
    <property type="component" value="Chromosome"/>
</dbReference>
<evidence type="ECO:0000313" key="1">
    <source>
        <dbReference type="EMBL" id="QSF46791.1"/>
    </source>
</evidence>
<gene>
    <name evidence="1" type="ORF">JRJ22_09625</name>
</gene>
<protein>
    <recommendedName>
        <fullName evidence="3">IseA DL-endopeptidase inhibitor</fullName>
    </recommendedName>
</protein>
<dbReference type="RefSeq" id="WP_206104249.1">
    <property type="nucleotide sequence ID" value="NZ_CP070969.1"/>
</dbReference>
<keyword evidence="2" id="KW-1185">Reference proteome</keyword>
<dbReference type="Gene3D" id="3.10.450.420">
    <property type="match status" value="1"/>
</dbReference>
<reference evidence="1 2" key="1">
    <citation type="submission" date="2021-02" db="EMBL/GenBank/DDBJ databases">
        <title>Paenibacillus tianjinensis sp. nov.</title>
        <authorList>
            <person name="Liu H."/>
        </authorList>
    </citation>
    <scope>NUCLEOTIDE SEQUENCE [LARGE SCALE GENOMIC DNA]</scope>
    <source>
        <strain evidence="1 2">TB2019</strain>
    </source>
</reference>
<dbReference type="InterPro" id="IPR053749">
    <property type="entry name" value="TA_system-associated_sf"/>
</dbReference>
<proteinExistence type="predicted"/>
<evidence type="ECO:0008006" key="3">
    <source>
        <dbReference type="Google" id="ProtNLM"/>
    </source>
</evidence>